<dbReference type="KEGG" id="cprv:CYPRO_0512"/>
<dbReference type="RefSeq" id="WP_114983134.1">
    <property type="nucleotide sequence ID" value="NZ_CP027806.1"/>
</dbReference>
<feature type="signal peptide" evidence="1">
    <location>
        <begin position="1"/>
        <end position="19"/>
    </location>
</feature>
<keyword evidence="1" id="KW-0732">Signal</keyword>
<dbReference type="PIRSF" id="PIRSF028288">
    <property type="entry name" value="UCP028288"/>
    <property type="match status" value="1"/>
</dbReference>
<dbReference type="AlphaFoldDB" id="A0A345UH46"/>
<evidence type="ECO:0000256" key="1">
    <source>
        <dbReference type="SAM" id="SignalP"/>
    </source>
</evidence>
<dbReference type="PROSITE" id="PS51257">
    <property type="entry name" value="PROKAR_LIPOPROTEIN"/>
    <property type="match status" value="1"/>
</dbReference>
<dbReference type="Proteomes" id="UP000254808">
    <property type="component" value="Chromosome"/>
</dbReference>
<gene>
    <name evidence="2" type="ORF">CYPRO_0512</name>
</gene>
<proteinExistence type="predicted"/>
<evidence type="ECO:0000313" key="3">
    <source>
        <dbReference type="Proteomes" id="UP000254808"/>
    </source>
</evidence>
<evidence type="ECO:0008006" key="4">
    <source>
        <dbReference type="Google" id="ProtNLM"/>
    </source>
</evidence>
<organism evidence="2 3">
    <name type="scientific">Cyclonatronum proteinivorum</name>
    <dbReference type="NCBI Taxonomy" id="1457365"/>
    <lineage>
        <taxon>Bacteria</taxon>
        <taxon>Pseudomonadati</taxon>
        <taxon>Balneolota</taxon>
        <taxon>Balneolia</taxon>
        <taxon>Balneolales</taxon>
        <taxon>Cyclonatronaceae</taxon>
        <taxon>Cyclonatronum</taxon>
    </lineage>
</organism>
<reference evidence="2 3" key="1">
    <citation type="submission" date="2018-03" db="EMBL/GenBank/DDBJ databases">
        <title>Phenotypic and genomic properties of Cyclonatronum proteinivorum gen. nov., sp. nov., a haloalkaliphilic bacteroidete from soda lakes possessing Na+-translocating rhodopsin.</title>
        <authorList>
            <person name="Toshchakov S.V."/>
            <person name="Korzhenkov A."/>
            <person name="Samarov N.I."/>
            <person name="Kublanov I.V."/>
            <person name="Muntyan M.S."/>
            <person name="Sorokin D.Y."/>
        </authorList>
    </citation>
    <scope>NUCLEOTIDE SEQUENCE [LARGE SCALE GENOMIC DNA]</scope>
    <source>
        <strain evidence="2 3">Omega</strain>
    </source>
</reference>
<dbReference type="InterPro" id="IPR016878">
    <property type="entry name" value="MICAH-like"/>
</dbReference>
<sequence>MKKILVAITIAMVAGMLLVACTNGNTDQSYANTAEMIERAQNEWIAALVSIGAAHAEGGDAEARAREVLNNYYNFHSAPVLFKPTLAFGEQTFRPDKQGALAYFVGGDADFPNDDGFALRPYVDGFVEMADVFIHGDMAIAMSNITLEAYDGSTVTVDKTFGYILDEEGSLRIVTHHSSLPFAP</sequence>
<feature type="chain" id="PRO_5017063346" description="Phosphoribosyl-AMP cyclohydrolase" evidence="1">
    <location>
        <begin position="20"/>
        <end position="184"/>
    </location>
</feature>
<protein>
    <recommendedName>
        <fullName evidence="4">Phosphoribosyl-AMP cyclohydrolase</fullName>
    </recommendedName>
</protein>
<name>A0A345UH46_9BACT</name>
<dbReference type="EMBL" id="CP027806">
    <property type="protein sequence ID" value="AXI99797.1"/>
    <property type="molecule type" value="Genomic_DNA"/>
</dbReference>
<evidence type="ECO:0000313" key="2">
    <source>
        <dbReference type="EMBL" id="AXI99797.1"/>
    </source>
</evidence>
<dbReference type="OrthoDB" id="9807600at2"/>
<accession>A0A345UH46</accession>
<dbReference type="Gene3D" id="3.10.450.50">
    <property type="match status" value="1"/>
</dbReference>
<keyword evidence="3" id="KW-1185">Reference proteome</keyword>